<feature type="region of interest" description="Disordered" evidence="1">
    <location>
        <begin position="69"/>
        <end position="98"/>
    </location>
</feature>
<accession>A0A448WYI0</accession>
<evidence type="ECO:0000256" key="1">
    <source>
        <dbReference type="SAM" id="MobiDB-lite"/>
    </source>
</evidence>
<proteinExistence type="predicted"/>
<feature type="non-terminal residue" evidence="2">
    <location>
        <position position="134"/>
    </location>
</feature>
<comment type="caution">
    <text evidence="2">The sequence shown here is derived from an EMBL/GenBank/DDBJ whole genome shotgun (WGS) entry which is preliminary data.</text>
</comment>
<organism evidence="2 3">
    <name type="scientific">Protopolystoma xenopodis</name>
    <dbReference type="NCBI Taxonomy" id="117903"/>
    <lineage>
        <taxon>Eukaryota</taxon>
        <taxon>Metazoa</taxon>
        <taxon>Spiralia</taxon>
        <taxon>Lophotrochozoa</taxon>
        <taxon>Platyhelminthes</taxon>
        <taxon>Monogenea</taxon>
        <taxon>Polyopisthocotylea</taxon>
        <taxon>Polystomatidea</taxon>
        <taxon>Polystomatidae</taxon>
        <taxon>Protopolystoma</taxon>
    </lineage>
</organism>
<name>A0A448WYI0_9PLAT</name>
<gene>
    <name evidence="2" type="ORF">PXEA_LOCUS16784</name>
</gene>
<sequence>MTIASGHSEPVDFAQIEPNRLGTQAGVYLENWEREEAAAVLARRQQRKSNSKYESDGNLMCCRSLWESDDDTDSWLSDSEDAISDPEPEPNFLFDSATGSCPAEMKAELVSQEGPLQTFASSSSSDELSQQKTV</sequence>
<dbReference type="AlphaFoldDB" id="A0A448WYI0"/>
<feature type="region of interest" description="Disordered" evidence="1">
    <location>
        <begin position="112"/>
        <end position="134"/>
    </location>
</feature>
<dbReference type="EMBL" id="CAAALY010061424">
    <property type="protein sequence ID" value="VEL23344.1"/>
    <property type="molecule type" value="Genomic_DNA"/>
</dbReference>
<dbReference type="Proteomes" id="UP000784294">
    <property type="component" value="Unassembled WGS sequence"/>
</dbReference>
<evidence type="ECO:0000313" key="3">
    <source>
        <dbReference type="Proteomes" id="UP000784294"/>
    </source>
</evidence>
<feature type="compositionally biased region" description="Polar residues" evidence="1">
    <location>
        <begin position="114"/>
        <end position="134"/>
    </location>
</feature>
<protein>
    <submittedName>
        <fullName evidence="2">Uncharacterized protein</fullName>
    </submittedName>
</protein>
<feature type="compositionally biased region" description="Acidic residues" evidence="1">
    <location>
        <begin position="69"/>
        <end position="88"/>
    </location>
</feature>
<keyword evidence="3" id="KW-1185">Reference proteome</keyword>
<reference evidence="2" key="1">
    <citation type="submission" date="2018-11" db="EMBL/GenBank/DDBJ databases">
        <authorList>
            <consortium name="Pathogen Informatics"/>
        </authorList>
    </citation>
    <scope>NUCLEOTIDE SEQUENCE</scope>
</reference>
<evidence type="ECO:0000313" key="2">
    <source>
        <dbReference type="EMBL" id="VEL23344.1"/>
    </source>
</evidence>